<dbReference type="SUPFAM" id="SSF53474">
    <property type="entry name" value="alpha/beta-Hydrolases"/>
    <property type="match status" value="1"/>
</dbReference>
<dbReference type="PRINTS" id="PR00412">
    <property type="entry name" value="EPOXHYDRLASE"/>
</dbReference>
<keyword evidence="1 4" id="KW-0378">Hydrolase</keyword>
<dbReference type="InterPro" id="IPR000639">
    <property type="entry name" value="Epox_hydrolase-like"/>
</dbReference>
<reference evidence="4" key="1">
    <citation type="submission" date="2023-02" db="EMBL/GenBank/DDBJ databases">
        <title>Identification and recombinant expression of a fungal hydrolase from Papiliotrema laurentii that hydrolyzes apple cutin and clears colloidal polyester polyurethane.</title>
        <authorList>
            <consortium name="DOE Joint Genome Institute"/>
            <person name="Roman V.A."/>
            <person name="Bojanowski C."/>
            <person name="Crable B.R."/>
            <person name="Wagner D.N."/>
            <person name="Hung C.S."/>
            <person name="Nadeau L.J."/>
            <person name="Schratz L."/>
            <person name="Haridas S."/>
            <person name="Pangilinan J."/>
            <person name="Lipzen A."/>
            <person name="Na H."/>
            <person name="Yan M."/>
            <person name="Ng V."/>
            <person name="Grigoriev I.V."/>
            <person name="Spatafora J.W."/>
            <person name="Barlow D."/>
            <person name="Biffinger J."/>
            <person name="Kelley-Loughnane N."/>
            <person name="Varaljay V.A."/>
            <person name="Crookes-Goodson W.J."/>
        </authorList>
    </citation>
    <scope>NUCLEOTIDE SEQUENCE</scope>
    <source>
        <strain evidence="4">5307AH</strain>
    </source>
</reference>
<evidence type="ECO:0000313" key="4">
    <source>
        <dbReference type="EMBL" id="KAK1925947.1"/>
    </source>
</evidence>
<name>A0AAD9FTU0_PAPLA</name>
<protein>
    <submittedName>
        <fullName evidence="4">Alpha/beta hydrolase</fullName>
    </submittedName>
</protein>
<dbReference type="EMBL" id="JAODAN010000003">
    <property type="protein sequence ID" value="KAK1925947.1"/>
    <property type="molecule type" value="Genomic_DNA"/>
</dbReference>
<gene>
    <name evidence="4" type="ORF">DB88DRAFT_485706</name>
</gene>
<evidence type="ECO:0000256" key="1">
    <source>
        <dbReference type="ARBA" id="ARBA00022801"/>
    </source>
</evidence>
<evidence type="ECO:0000313" key="5">
    <source>
        <dbReference type="Proteomes" id="UP001182556"/>
    </source>
</evidence>
<accession>A0AAD9FTU0</accession>
<evidence type="ECO:0000256" key="2">
    <source>
        <dbReference type="ARBA" id="ARBA00038334"/>
    </source>
</evidence>
<organism evidence="4 5">
    <name type="scientific">Papiliotrema laurentii</name>
    <name type="common">Cryptococcus laurentii</name>
    <dbReference type="NCBI Taxonomy" id="5418"/>
    <lineage>
        <taxon>Eukaryota</taxon>
        <taxon>Fungi</taxon>
        <taxon>Dikarya</taxon>
        <taxon>Basidiomycota</taxon>
        <taxon>Agaricomycotina</taxon>
        <taxon>Tremellomycetes</taxon>
        <taxon>Tremellales</taxon>
        <taxon>Rhynchogastremaceae</taxon>
        <taxon>Papiliotrema</taxon>
    </lineage>
</organism>
<dbReference type="InterPro" id="IPR000073">
    <property type="entry name" value="AB_hydrolase_1"/>
</dbReference>
<dbReference type="Pfam" id="PF00561">
    <property type="entry name" value="Abhydrolase_1"/>
    <property type="match status" value="1"/>
</dbReference>
<dbReference type="GO" id="GO:0016787">
    <property type="term" value="F:hydrolase activity"/>
    <property type="evidence" value="ECO:0007669"/>
    <property type="project" value="UniProtKB-KW"/>
</dbReference>
<comment type="similarity">
    <text evidence="2">Belongs to the AB hydrolase superfamily. Epoxide hydrolase family.</text>
</comment>
<dbReference type="PANTHER" id="PTHR43329">
    <property type="entry name" value="EPOXIDE HYDROLASE"/>
    <property type="match status" value="1"/>
</dbReference>
<dbReference type="Proteomes" id="UP001182556">
    <property type="component" value="Unassembled WGS sequence"/>
</dbReference>
<dbReference type="InterPro" id="IPR029058">
    <property type="entry name" value="AB_hydrolase_fold"/>
</dbReference>
<feature type="domain" description="AB hydrolase-1" evidence="3">
    <location>
        <begin position="91"/>
        <end position="346"/>
    </location>
</feature>
<evidence type="ECO:0000259" key="3">
    <source>
        <dbReference type="Pfam" id="PF00561"/>
    </source>
</evidence>
<comment type="caution">
    <text evidence="4">The sequence shown here is derived from an EMBL/GenBank/DDBJ whole genome shotgun (WGS) entry which is preliminary data.</text>
</comment>
<keyword evidence="5" id="KW-1185">Reference proteome</keyword>
<dbReference type="Gene3D" id="3.40.50.1820">
    <property type="entry name" value="alpha/beta hydrolase"/>
    <property type="match status" value="1"/>
</dbReference>
<sequence>MLVQSGLVGQGIWYRQTCYSYPAGGGGSACSGHCLRVKAKAKPSKAFPPWSCTMSQSTPFEAFERHTVSVESEALGPLSISVRKAGSNDGKPVLLLHGYPQSSYLWNKVAPELSTRYTIIAPDLRGYGLSSKPPGSGSHVEYSKREMAKDMVLVMKHFGFDRFDLVAHDRGARVAHRLVLDHPGIVDNLMVLDITPTLDMYEKTNMTFAAGYWHWFFLIQAAPEPENVINADPSAFWKLLTRKASHANMAWSENDLDEYQRYFFQPETVHATCEDYRAAATIDLVHDRQDREQGNKVSVQKLRVLWGSKGMIEVMGNALETWKAYSADSVEVSGRSLDCGHYIPEEQPQALLEEIFAFLG</sequence>
<dbReference type="AlphaFoldDB" id="A0AAD9FTU0"/>
<proteinExistence type="inferred from homology"/>